<evidence type="ECO:0000313" key="9">
    <source>
        <dbReference type="Proteomes" id="UP000250928"/>
    </source>
</evidence>
<organism evidence="8 9">
    <name type="scientific">Candidatus Sedimenticola endophacoides</name>
    <dbReference type="NCBI Taxonomy" id="2548426"/>
    <lineage>
        <taxon>Bacteria</taxon>
        <taxon>Pseudomonadati</taxon>
        <taxon>Pseudomonadota</taxon>
        <taxon>Gammaproteobacteria</taxon>
        <taxon>Chromatiales</taxon>
        <taxon>Sedimenticolaceae</taxon>
        <taxon>Sedimenticola</taxon>
    </lineage>
</organism>
<comment type="caution">
    <text evidence="8">The sequence shown here is derived from an EMBL/GenBank/DDBJ whole genome shotgun (WGS) entry which is preliminary data.</text>
</comment>
<evidence type="ECO:0000313" key="8">
    <source>
        <dbReference type="EMBL" id="PUE04059.1"/>
    </source>
</evidence>
<protein>
    <recommendedName>
        <fullName evidence="7">Cache domain-containing protein</fullName>
    </recommendedName>
</protein>
<keyword evidence="3 6" id="KW-0812">Transmembrane</keyword>
<evidence type="ECO:0000256" key="4">
    <source>
        <dbReference type="ARBA" id="ARBA00022989"/>
    </source>
</evidence>
<evidence type="ECO:0000256" key="6">
    <source>
        <dbReference type="SAM" id="Phobius"/>
    </source>
</evidence>
<evidence type="ECO:0000256" key="2">
    <source>
        <dbReference type="ARBA" id="ARBA00022475"/>
    </source>
</evidence>
<dbReference type="SUPFAM" id="SSF103190">
    <property type="entry name" value="Sensory domain-like"/>
    <property type="match status" value="1"/>
</dbReference>
<gene>
    <name evidence="8" type="ORF">C3L24_03750</name>
</gene>
<dbReference type="EMBL" id="PQCO01000137">
    <property type="protein sequence ID" value="PUE04059.1"/>
    <property type="molecule type" value="Genomic_DNA"/>
</dbReference>
<name>A0A6N4DZR9_9GAMM</name>
<dbReference type="Pfam" id="PF02743">
    <property type="entry name" value="dCache_1"/>
    <property type="match status" value="1"/>
</dbReference>
<dbReference type="InterPro" id="IPR029151">
    <property type="entry name" value="Sensor-like_sf"/>
</dbReference>
<evidence type="ECO:0000256" key="3">
    <source>
        <dbReference type="ARBA" id="ARBA00022692"/>
    </source>
</evidence>
<dbReference type="Proteomes" id="UP000250928">
    <property type="component" value="Unassembled WGS sequence"/>
</dbReference>
<feature type="transmembrane region" description="Helical" evidence="6">
    <location>
        <begin position="274"/>
        <end position="296"/>
    </location>
</feature>
<reference evidence="8 9" key="1">
    <citation type="submission" date="2018-01" db="EMBL/GenBank/DDBJ databases">
        <title>Novel co-symbiosis in the lucinid bivalve Phacoides pectinatus.</title>
        <authorList>
            <person name="Lim S.J."/>
            <person name="Davis B.G."/>
            <person name="Gill D.E."/>
            <person name="Engel A.S."/>
            <person name="Anderson L.C."/>
            <person name="Campbell B.J."/>
        </authorList>
    </citation>
    <scope>NUCLEOTIDE SEQUENCE [LARGE SCALE GENOMIC DNA]</scope>
    <source>
        <strain evidence="8">N3_P5</strain>
    </source>
</reference>
<evidence type="ECO:0000259" key="7">
    <source>
        <dbReference type="Pfam" id="PF02743"/>
    </source>
</evidence>
<dbReference type="Gene3D" id="3.30.450.20">
    <property type="entry name" value="PAS domain"/>
    <property type="match status" value="2"/>
</dbReference>
<comment type="subcellular location">
    <subcellularLocation>
        <location evidence="1">Cell membrane</location>
        <topology evidence="1">Multi-pass membrane protein</topology>
    </subcellularLocation>
</comment>
<accession>A0A6N4DZR9</accession>
<keyword evidence="4 6" id="KW-1133">Transmembrane helix</keyword>
<evidence type="ECO:0000256" key="5">
    <source>
        <dbReference type="ARBA" id="ARBA00023136"/>
    </source>
</evidence>
<dbReference type="FunFam" id="3.30.450.20:FF:000127">
    <property type="entry name" value="C4-dicarboxylate transport sensor protein"/>
    <property type="match status" value="1"/>
</dbReference>
<sequence>MLWQFIDWSRERALGELERKSRAQLQLYTSHLQGQLEKYEFLPELLATNERLVNRLRDPGNAAEVEAINRYLESINRIADASDTYLMNSEGLTIAASNWRMERPFVGSNFAYRPYFQEAMRGRLGRYFALGTTSNKRGYYFAYPVRHGGEILGAVVVKINMREIEESWSRADQEMLVTDPDGVIFITTRKGWRYKTLAPLEVEVRERIRASRRYVDEPLDSLDLRIRGERGADARLLVLREGAERGYLAVEQEMAEAGWKVHILAATRPALNQVLRMLLGLLFALLLGGMLVLFWLQRRRRVRERERFKRQEQRNLRRNYSPYKIEKSA</sequence>
<dbReference type="AlphaFoldDB" id="A0A6N4DZR9"/>
<dbReference type="CDD" id="cd12914">
    <property type="entry name" value="PDC1_DGC_like"/>
    <property type="match status" value="1"/>
</dbReference>
<dbReference type="InterPro" id="IPR033479">
    <property type="entry name" value="dCache_1"/>
</dbReference>
<feature type="domain" description="Cache" evidence="7">
    <location>
        <begin position="14"/>
        <end position="188"/>
    </location>
</feature>
<keyword evidence="2" id="KW-1003">Cell membrane</keyword>
<proteinExistence type="predicted"/>
<dbReference type="Gene3D" id="6.10.250.3020">
    <property type="match status" value="1"/>
</dbReference>
<keyword evidence="5 6" id="KW-0472">Membrane</keyword>
<evidence type="ECO:0000256" key="1">
    <source>
        <dbReference type="ARBA" id="ARBA00004651"/>
    </source>
</evidence>
<dbReference type="GO" id="GO:0005886">
    <property type="term" value="C:plasma membrane"/>
    <property type="evidence" value="ECO:0007669"/>
    <property type="project" value="UniProtKB-SubCell"/>
</dbReference>